<protein>
    <submittedName>
        <fullName evidence="1">Uncharacterized protein</fullName>
    </submittedName>
</protein>
<keyword evidence="2" id="KW-1185">Reference proteome</keyword>
<reference evidence="1 2" key="1">
    <citation type="journal article" date="2018" name="Front. Plant Sci.">
        <title>Red Clover (Trifolium pratense) and Zigzag Clover (T. medium) - A Picture of Genomic Similarities and Differences.</title>
        <authorList>
            <person name="Dluhosova J."/>
            <person name="Istvanek J."/>
            <person name="Nedelnik J."/>
            <person name="Repkova J."/>
        </authorList>
    </citation>
    <scope>NUCLEOTIDE SEQUENCE [LARGE SCALE GENOMIC DNA]</scope>
    <source>
        <strain evidence="2">cv. 10/8</strain>
        <tissue evidence="1">Leaf</tissue>
    </source>
</reference>
<accession>A0A392VFK6</accession>
<evidence type="ECO:0000313" key="2">
    <source>
        <dbReference type="Proteomes" id="UP000265520"/>
    </source>
</evidence>
<dbReference type="EMBL" id="LXQA011135076">
    <property type="protein sequence ID" value="MCI86242.1"/>
    <property type="molecule type" value="Genomic_DNA"/>
</dbReference>
<evidence type="ECO:0000313" key="1">
    <source>
        <dbReference type="EMBL" id="MCI86242.1"/>
    </source>
</evidence>
<dbReference type="Proteomes" id="UP000265520">
    <property type="component" value="Unassembled WGS sequence"/>
</dbReference>
<name>A0A392VFK6_9FABA</name>
<dbReference type="AlphaFoldDB" id="A0A392VFK6"/>
<proteinExistence type="predicted"/>
<sequence length="21" mass="2247">YGAVRIRNIAAVSGDAVRDDK</sequence>
<feature type="non-terminal residue" evidence="1">
    <location>
        <position position="1"/>
    </location>
</feature>
<organism evidence="1 2">
    <name type="scientific">Trifolium medium</name>
    <dbReference type="NCBI Taxonomy" id="97028"/>
    <lineage>
        <taxon>Eukaryota</taxon>
        <taxon>Viridiplantae</taxon>
        <taxon>Streptophyta</taxon>
        <taxon>Embryophyta</taxon>
        <taxon>Tracheophyta</taxon>
        <taxon>Spermatophyta</taxon>
        <taxon>Magnoliopsida</taxon>
        <taxon>eudicotyledons</taxon>
        <taxon>Gunneridae</taxon>
        <taxon>Pentapetalae</taxon>
        <taxon>rosids</taxon>
        <taxon>fabids</taxon>
        <taxon>Fabales</taxon>
        <taxon>Fabaceae</taxon>
        <taxon>Papilionoideae</taxon>
        <taxon>50 kb inversion clade</taxon>
        <taxon>NPAAA clade</taxon>
        <taxon>Hologalegina</taxon>
        <taxon>IRL clade</taxon>
        <taxon>Trifolieae</taxon>
        <taxon>Trifolium</taxon>
    </lineage>
</organism>
<comment type="caution">
    <text evidence="1">The sequence shown here is derived from an EMBL/GenBank/DDBJ whole genome shotgun (WGS) entry which is preliminary data.</text>
</comment>